<feature type="transmembrane region" description="Helical" evidence="1">
    <location>
        <begin position="67"/>
        <end position="89"/>
    </location>
</feature>
<dbReference type="AlphaFoldDB" id="A9P1L3"/>
<organism evidence="2">
    <name type="scientific">Picea sitchensis</name>
    <name type="common">Sitka spruce</name>
    <name type="synonym">Pinus sitchensis</name>
    <dbReference type="NCBI Taxonomy" id="3332"/>
    <lineage>
        <taxon>Eukaryota</taxon>
        <taxon>Viridiplantae</taxon>
        <taxon>Streptophyta</taxon>
        <taxon>Embryophyta</taxon>
        <taxon>Tracheophyta</taxon>
        <taxon>Spermatophyta</taxon>
        <taxon>Pinopsida</taxon>
        <taxon>Pinidae</taxon>
        <taxon>Conifers I</taxon>
        <taxon>Pinales</taxon>
        <taxon>Pinaceae</taxon>
        <taxon>Picea</taxon>
    </lineage>
</organism>
<keyword evidence="1" id="KW-0472">Membrane</keyword>
<dbReference type="EMBL" id="EF087536">
    <property type="protein sequence ID" value="ABK26774.1"/>
    <property type="molecule type" value="mRNA"/>
</dbReference>
<keyword evidence="1" id="KW-0812">Transmembrane</keyword>
<accession>A9P1L3</accession>
<sequence length="161" mass="17818">MKISFSSLSINQISQMKSKSTTETSVLLGVYIVFQLAVLGSLLSTHSDSPSPSQLKSCGHGFSWIPLHVYLSALACLSTLLAFTFAFISETHLDFTQRRLLLLQNVSGGLVSTGDEDRESGRSPCSCSLSYKDYFSPYRLALSIYVLVFFVNIFNRCMDFA</sequence>
<name>A9P1L3_PICSI</name>
<reference evidence="2" key="1">
    <citation type="journal article" date="2008" name="BMC Genomics">
        <title>A conifer genomics resource of 200,000 spruce (Picea spp.) ESTs and 6,464 high-quality, sequence-finished full-length cDNAs for Sitka spruce (Picea sitchensis).</title>
        <authorList>
            <person name="Ralph S.G."/>
            <person name="Chun H.J."/>
            <person name="Kolosova N."/>
            <person name="Cooper D."/>
            <person name="Oddy C."/>
            <person name="Ritland C.E."/>
            <person name="Kirkpatrick R."/>
            <person name="Moore R."/>
            <person name="Barber S."/>
            <person name="Holt R.A."/>
            <person name="Jones S.J."/>
            <person name="Marra M.A."/>
            <person name="Douglas C.J."/>
            <person name="Ritland K."/>
            <person name="Bohlmann J."/>
        </authorList>
    </citation>
    <scope>NUCLEOTIDE SEQUENCE</scope>
    <source>
        <tissue evidence="2">Green portion of the leader tissue</tissue>
    </source>
</reference>
<protein>
    <submittedName>
        <fullName evidence="2">Uncharacterized protein</fullName>
    </submittedName>
</protein>
<evidence type="ECO:0000313" key="2">
    <source>
        <dbReference type="EMBL" id="ABK26774.1"/>
    </source>
</evidence>
<feature type="transmembrane region" description="Helical" evidence="1">
    <location>
        <begin position="26"/>
        <end position="47"/>
    </location>
</feature>
<evidence type="ECO:0000256" key="1">
    <source>
        <dbReference type="SAM" id="Phobius"/>
    </source>
</evidence>
<keyword evidence="1" id="KW-1133">Transmembrane helix</keyword>
<proteinExistence type="evidence at transcript level"/>
<feature type="transmembrane region" description="Helical" evidence="1">
    <location>
        <begin position="138"/>
        <end position="155"/>
    </location>
</feature>